<name>A0AC61RSH8_9FIRM</name>
<accession>A0AC61RSH8</accession>
<reference evidence="1" key="1">
    <citation type="submission" date="2019-04" db="EMBL/GenBank/DDBJ databases">
        <title>Microbes associate with the intestines of laboratory mice.</title>
        <authorList>
            <person name="Navarre W."/>
            <person name="Wong E."/>
            <person name="Huang K."/>
            <person name="Tropini C."/>
            <person name="Ng K."/>
            <person name="Yu B."/>
        </authorList>
    </citation>
    <scope>NUCLEOTIDE SEQUENCE</scope>
    <source>
        <strain evidence="1">NM01_1-7b</strain>
    </source>
</reference>
<gene>
    <name evidence="1" type="ORF">E5329_20225</name>
</gene>
<proteinExistence type="predicted"/>
<dbReference type="EMBL" id="SRYA01000052">
    <property type="protein sequence ID" value="TGY91628.1"/>
    <property type="molecule type" value="Genomic_DNA"/>
</dbReference>
<keyword evidence="2" id="KW-1185">Reference proteome</keyword>
<evidence type="ECO:0000313" key="2">
    <source>
        <dbReference type="Proteomes" id="UP000304953"/>
    </source>
</evidence>
<organism evidence="1 2">
    <name type="scientific">Petralouisia muris</name>
    <dbReference type="NCBI Taxonomy" id="3032872"/>
    <lineage>
        <taxon>Bacteria</taxon>
        <taxon>Bacillati</taxon>
        <taxon>Bacillota</taxon>
        <taxon>Clostridia</taxon>
        <taxon>Lachnospirales</taxon>
        <taxon>Lachnospiraceae</taxon>
        <taxon>Petralouisia</taxon>
    </lineage>
</organism>
<dbReference type="Proteomes" id="UP000304953">
    <property type="component" value="Unassembled WGS sequence"/>
</dbReference>
<evidence type="ECO:0000313" key="1">
    <source>
        <dbReference type="EMBL" id="TGY91628.1"/>
    </source>
</evidence>
<protein>
    <submittedName>
        <fullName evidence="1">ABC transporter permease</fullName>
    </submittedName>
</protein>
<comment type="caution">
    <text evidence="1">The sequence shown here is derived from an EMBL/GenBank/DDBJ whole genome shotgun (WGS) entry which is preliminary data.</text>
</comment>
<sequence length="240" mass="26312">MSVSLECKKVKRTGFLPAFFCGGILAAAVPIVNMAVRSEMYLNQPGSPIQILLGANWQMMTMLNVLLVVAGACLLYHTEYADNAMQKMKSLPIRESSIFFSKAVLVGFMSLFVLATQAGAVTFCSYRWFELGNGFFGELCKCFGYSFLLMLPCIILSLLISEACKNMWVSLGIGVVCVFTATMLPTTNFALSLFPFALPFQIFASADITQSTHYICGAIAELAVCGLAQLIFVKVRRSFE</sequence>